<dbReference type="PANTHER" id="PTHR11782">
    <property type="entry name" value="ADENOSINE/GUANOSINE DIPHOSPHATASE"/>
    <property type="match status" value="1"/>
</dbReference>
<dbReference type="AlphaFoldDB" id="A0A433D4B0"/>
<keyword evidence="4" id="KW-0547">Nucleotide-binding</keyword>
<reference evidence="8 9" key="1">
    <citation type="journal article" date="2018" name="New Phytol.">
        <title>Phylogenomics of Endogonaceae and evolution of mycorrhizas within Mucoromycota.</title>
        <authorList>
            <person name="Chang Y."/>
            <person name="Desiro A."/>
            <person name="Na H."/>
            <person name="Sandor L."/>
            <person name="Lipzen A."/>
            <person name="Clum A."/>
            <person name="Barry K."/>
            <person name="Grigoriev I.V."/>
            <person name="Martin F.M."/>
            <person name="Stajich J.E."/>
            <person name="Smith M.E."/>
            <person name="Bonito G."/>
            <person name="Spatafora J.W."/>
        </authorList>
    </citation>
    <scope>NUCLEOTIDE SEQUENCE [LARGE SCALE GENOMIC DNA]</scope>
    <source>
        <strain evidence="8 9">GMNB39</strain>
    </source>
</reference>
<feature type="region of interest" description="Disordered" evidence="6">
    <location>
        <begin position="548"/>
        <end position="582"/>
    </location>
</feature>
<accession>A0A433D4B0</accession>
<evidence type="ECO:0000313" key="9">
    <source>
        <dbReference type="Proteomes" id="UP000268093"/>
    </source>
</evidence>
<comment type="similarity">
    <text evidence="1 5">Belongs to the GDA1/CD39 NTPase family.</text>
</comment>
<evidence type="ECO:0000256" key="7">
    <source>
        <dbReference type="SAM" id="Phobius"/>
    </source>
</evidence>
<evidence type="ECO:0000313" key="8">
    <source>
        <dbReference type="EMBL" id="RUP45697.1"/>
    </source>
</evidence>
<evidence type="ECO:0000256" key="5">
    <source>
        <dbReference type="RuleBase" id="RU003833"/>
    </source>
</evidence>
<dbReference type="GO" id="GO:0004382">
    <property type="term" value="F:GDP phosphatase activity"/>
    <property type="evidence" value="ECO:0007669"/>
    <property type="project" value="TreeGrafter"/>
</dbReference>
<feature type="compositionally biased region" description="Polar residues" evidence="6">
    <location>
        <begin position="897"/>
        <end position="913"/>
    </location>
</feature>
<organism evidence="8 9">
    <name type="scientific">Jimgerdemannia flammicorona</name>
    <dbReference type="NCBI Taxonomy" id="994334"/>
    <lineage>
        <taxon>Eukaryota</taxon>
        <taxon>Fungi</taxon>
        <taxon>Fungi incertae sedis</taxon>
        <taxon>Mucoromycota</taxon>
        <taxon>Mucoromycotina</taxon>
        <taxon>Endogonomycetes</taxon>
        <taxon>Endogonales</taxon>
        <taxon>Endogonaceae</taxon>
        <taxon>Jimgerdemannia</taxon>
    </lineage>
</organism>
<feature type="region of interest" description="Disordered" evidence="6">
    <location>
        <begin position="1"/>
        <end position="25"/>
    </location>
</feature>
<keyword evidence="4" id="KW-0067">ATP-binding</keyword>
<dbReference type="InterPro" id="IPR000407">
    <property type="entry name" value="GDA1_CD39_NTPase"/>
</dbReference>
<dbReference type="OrthoDB" id="6372431at2759"/>
<evidence type="ECO:0000256" key="3">
    <source>
        <dbReference type="PIRSR" id="PIRSR600407-1"/>
    </source>
</evidence>
<feature type="region of interest" description="Disordered" evidence="6">
    <location>
        <begin position="944"/>
        <end position="964"/>
    </location>
</feature>
<dbReference type="Proteomes" id="UP000268093">
    <property type="component" value="Unassembled WGS sequence"/>
</dbReference>
<keyword evidence="9" id="KW-1185">Reference proteome</keyword>
<dbReference type="PROSITE" id="PS01238">
    <property type="entry name" value="GDA1_CD39_NTPASE"/>
    <property type="match status" value="1"/>
</dbReference>
<sequence>MFNMDASLVRRTHLGKRRPDPGDTSNYDIEDAWQQHRNYGIVIDAGSSGSRVQVYSWKDHEFVRKTKTLQDLTGLLPTVERGDRLGLKWTFKEEPGISTYGNKPKEVGEHLRPLLNFALEVIPEAKHSTTPVFLMATAGMRLLSLEEQHAILDNACRYITSNYQFKVDDCSAQVRVISGEQEGIFGWIAVNYLMGGFDASSIGTEEGLVDNDIDTQFLVNDDGEPRHHTFGFLDMGGASTQIAFEPEHHQKEEHMDDLTRVVLRTLDGQEMDYDVFVTTFLGYGSNEARRRYLEERVREVYYSKTSAEADSVDSLIDDSPADRNLGGGLESDDNTLHLDDPCLPLNLTMRDDSTSVSLTLHGQGAFSECLAQTLGLLNKKVDCPTEPCLFNGVHTPSIDFSVNQFVGISEYWYSAHDILGLGGVYDFVEYERKATEFCGTQWSSIMDDHQHGGIFPSHVEIQRLEMQCFKAAWIVNVLHDGIGIPRIVDPGGRGTEEAAQEVLDQTIESVRAKHWNPPFQSINTINDIQVSWTLGAILMHSTRSIPLAEGAGGRPSHSTDDEGPHRAGKTAPSHGNSHYERPLPPIEMLTPTPLSDPQNGFDWRSMGTGPFEGRQGNVGGFVVMGIMVLVCLIVWWIFSRKNFKRRGPDGPDYRRLEGGVGGGGSMSPPQSAPAVIFHTLRRLVSHTLMTIRLISVKVTNWSSVGSSSSSGSRGWPPVPTSLEAEMMTELRTSLSDEIPLRNAPSSIVIQNNINIQRTSTPTTGPPNFSGRYWSKKRFSGDSNMFGFAPTEVCVVNTSTGKVPGLPTTDGVVPAKPGLQSRSNSYTNLAIRANSATNLAAMGSSPNPSQTSTAVSTASTIYSPKPSVPIQIPRSRMSFVINEMSDEEDQGGSPPSPTSTLVQPPSPQARASSTSYLAYSRTSLDGIASDYYNSGQSGGTIVARNSSSSPFLTPGGHRGNRSPALGISTNVTRAASTALSPTNMASSPVTNNSPRNSPRLSTEMLRREMGRLSSDLNPLRRDTF</sequence>
<name>A0A433D4B0_9FUNG</name>
<feature type="region of interest" description="Disordered" evidence="6">
    <location>
        <begin position="884"/>
        <end position="913"/>
    </location>
</feature>
<feature type="binding site" evidence="4">
    <location>
        <begin position="237"/>
        <end position="241"/>
    </location>
    <ligand>
        <name>ATP</name>
        <dbReference type="ChEBI" id="CHEBI:30616"/>
    </ligand>
</feature>
<dbReference type="Gene3D" id="3.30.420.40">
    <property type="match status" value="1"/>
</dbReference>
<feature type="active site" description="Proton acceptor" evidence="3">
    <location>
        <position position="182"/>
    </location>
</feature>
<comment type="caution">
    <text evidence="8">The sequence shown here is derived from an EMBL/GenBank/DDBJ whole genome shotgun (WGS) entry which is preliminary data.</text>
</comment>
<gene>
    <name evidence="8" type="ORF">BC936DRAFT_147846</name>
</gene>
<dbReference type="GO" id="GO:0006256">
    <property type="term" value="P:UDP catabolic process"/>
    <property type="evidence" value="ECO:0007669"/>
    <property type="project" value="TreeGrafter"/>
</dbReference>
<feature type="region of interest" description="Disordered" evidence="6">
    <location>
        <begin position="978"/>
        <end position="999"/>
    </location>
</feature>
<dbReference type="GO" id="GO:0016020">
    <property type="term" value="C:membrane"/>
    <property type="evidence" value="ECO:0007669"/>
    <property type="project" value="TreeGrafter"/>
</dbReference>
<keyword evidence="7" id="KW-0472">Membrane</keyword>
<dbReference type="CDD" id="cd24039">
    <property type="entry name" value="ASKHA_NBD_YND1-like"/>
    <property type="match status" value="1"/>
</dbReference>
<dbReference type="Gene3D" id="3.30.420.150">
    <property type="entry name" value="Exopolyphosphatase. Domain 2"/>
    <property type="match status" value="1"/>
</dbReference>
<proteinExistence type="inferred from homology"/>
<dbReference type="GO" id="GO:0046036">
    <property type="term" value="P:CTP metabolic process"/>
    <property type="evidence" value="ECO:0007669"/>
    <property type="project" value="TreeGrafter"/>
</dbReference>
<keyword evidence="2 5" id="KW-0378">Hydrolase</keyword>
<dbReference type="Pfam" id="PF01150">
    <property type="entry name" value="GDA1_CD39"/>
    <property type="match status" value="1"/>
</dbReference>
<evidence type="ECO:0000256" key="4">
    <source>
        <dbReference type="PIRSR" id="PIRSR600407-2"/>
    </source>
</evidence>
<dbReference type="GO" id="GO:0005794">
    <property type="term" value="C:Golgi apparatus"/>
    <property type="evidence" value="ECO:0007669"/>
    <property type="project" value="TreeGrafter"/>
</dbReference>
<dbReference type="EMBL" id="RBNI01006884">
    <property type="protein sequence ID" value="RUP45697.1"/>
    <property type="molecule type" value="Genomic_DNA"/>
</dbReference>
<dbReference type="GO" id="GO:0005524">
    <property type="term" value="F:ATP binding"/>
    <property type="evidence" value="ECO:0007669"/>
    <property type="project" value="UniProtKB-KW"/>
</dbReference>
<evidence type="ECO:0000256" key="2">
    <source>
        <dbReference type="ARBA" id="ARBA00022801"/>
    </source>
</evidence>
<dbReference type="GO" id="GO:0045134">
    <property type="term" value="F:UDP phosphatase activity"/>
    <property type="evidence" value="ECO:0007669"/>
    <property type="project" value="TreeGrafter"/>
</dbReference>
<dbReference type="GO" id="GO:0017111">
    <property type="term" value="F:ribonucleoside triphosphate phosphatase activity"/>
    <property type="evidence" value="ECO:0007669"/>
    <property type="project" value="TreeGrafter"/>
</dbReference>
<protein>
    <submittedName>
        <fullName evidence="8">Nucleoside phosphatase family-domain-containing protein</fullName>
    </submittedName>
</protein>
<keyword evidence="7" id="KW-0812">Transmembrane</keyword>
<dbReference type="PANTHER" id="PTHR11782:SF121">
    <property type="entry name" value="NUCLEOSIDE-DIPHOSPHATASE MIG-23"/>
    <property type="match status" value="1"/>
</dbReference>
<evidence type="ECO:0000256" key="6">
    <source>
        <dbReference type="SAM" id="MobiDB-lite"/>
    </source>
</evidence>
<keyword evidence="7" id="KW-1133">Transmembrane helix</keyword>
<feature type="transmembrane region" description="Helical" evidence="7">
    <location>
        <begin position="618"/>
        <end position="638"/>
    </location>
</feature>
<evidence type="ECO:0000256" key="1">
    <source>
        <dbReference type="ARBA" id="ARBA00009283"/>
    </source>
</evidence>